<organism evidence="9 10">
    <name type="scientific">Triparma columacea</name>
    <dbReference type="NCBI Taxonomy" id="722753"/>
    <lineage>
        <taxon>Eukaryota</taxon>
        <taxon>Sar</taxon>
        <taxon>Stramenopiles</taxon>
        <taxon>Ochrophyta</taxon>
        <taxon>Bolidophyceae</taxon>
        <taxon>Parmales</taxon>
        <taxon>Triparmaceae</taxon>
        <taxon>Triparma</taxon>
    </lineage>
</organism>
<comment type="catalytic activity">
    <reaction evidence="7">
        <text>N-methylethanolamine phosphate + S-adenosyl-L-methionine = N,N-dimethylethanolamine phosphate + S-adenosyl-L-homocysteine + H(+)</text>
        <dbReference type="Rhea" id="RHEA:25321"/>
        <dbReference type="ChEBI" id="CHEBI:15378"/>
        <dbReference type="ChEBI" id="CHEBI:57781"/>
        <dbReference type="ChEBI" id="CHEBI:57856"/>
        <dbReference type="ChEBI" id="CHEBI:58641"/>
        <dbReference type="ChEBI" id="CHEBI:59789"/>
        <dbReference type="EC" id="2.1.1.103"/>
    </reaction>
    <physiologicalReaction direction="left-to-right" evidence="7">
        <dbReference type="Rhea" id="RHEA:25322"/>
    </physiologicalReaction>
</comment>
<protein>
    <recommendedName>
        <fullName evidence="5">phosphoethanolamine N-methyltransferase</fullName>
        <ecNumber evidence="5">2.1.1.103</ecNumber>
    </recommendedName>
</protein>
<evidence type="ECO:0000256" key="6">
    <source>
        <dbReference type="ARBA" id="ARBA00047619"/>
    </source>
</evidence>
<evidence type="ECO:0000256" key="4">
    <source>
        <dbReference type="ARBA" id="ARBA00022679"/>
    </source>
</evidence>
<sequence length="286" mass="31158">MTTQRLITSMIRRRAPTNSSQNRDNYALKGIIEAVQKGPRNLDDTKVDYTKVDQFHIGGHLTTTKFLSWLPTKPDSTILDIGCGLGGPARMLASPPYACSRVVGIDTSSEFVDAARWISREVGMSGNPSFALGSGEDMAAFEDASFDGCYMIHVGMNVGDMGRVAGEMARVVKGGGWAGLFDVVRLKEGEIKYPVPWTGPSGEGCHLKYWSEYSEAFSAHGWTLRDSEDLTASSLNMIRKAVGRGGGKDWGPEVFMGEDADVKQRNLMEGLEEGVLGVFMGKWEKG</sequence>
<keyword evidence="3" id="KW-0489">Methyltransferase</keyword>
<accession>A0A9W7G7Z2</accession>
<evidence type="ECO:0000256" key="7">
    <source>
        <dbReference type="ARBA" id="ARBA00047841"/>
    </source>
</evidence>
<comment type="catalytic activity">
    <reaction evidence="6">
        <text>N,N-dimethylethanolamine phosphate + S-adenosyl-L-methionine = phosphocholine + S-adenosyl-L-homocysteine + H(+)</text>
        <dbReference type="Rhea" id="RHEA:25325"/>
        <dbReference type="ChEBI" id="CHEBI:15378"/>
        <dbReference type="ChEBI" id="CHEBI:57856"/>
        <dbReference type="ChEBI" id="CHEBI:58641"/>
        <dbReference type="ChEBI" id="CHEBI:59789"/>
        <dbReference type="ChEBI" id="CHEBI:295975"/>
        <dbReference type="EC" id="2.1.1.103"/>
    </reaction>
    <physiologicalReaction direction="left-to-right" evidence="6">
        <dbReference type="Rhea" id="RHEA:25326"/>
    </physiologicalReaction>
</comment>
<evidence type="ECO:0000313" key="9">
    <source>
        <dbReference type="EMBL" id="GMI35364.1"/>
    </source>
</evidence>
<evidence type="ECO:0000313" key="10">
    <source>
        <dbReference type="Proteomes" id="UP001165065"/>
    </source>
</evidence>
<comment type="pathway">
    <text evidence="2">Lipid metabolism.</text>
</comment>
<dbReference type="PANTHER" id="PTHR44307">
    <property type="entry name" value="PHOSPHOETHANOLAMINE METHYLTRANSFERASE"/>
    <property type="match status" value="1"/>
</dbReference>
<dbReference type="EC" id="2.1.1.103" evidence="5"/>
<dbReference type="InterPro" id="IPR013216">
    <property type="entry name" value="Methyltransf_11"/>
</dbReference>
<reference evidence="10" key="1">
    <citation type="journal article" date="2023" name="Commun. Biol.">
        <title>Genome analysis of Parmales, the sister group of diatoms, reveals the evolutionary specialization of diatoms from phago-mixotrophs to photoautotrophs.</title>
        <authorList>
            <person name="Ban H."/>
            <person name="Sato S."/>
            <person name="Yoshikawa S."/>
            <person name="Yamada K."/>
            <person name="Nakamura Y."/>
            <person name="Ichinomiya M."/>
            <person name="Sato N."/>
            <person name="Blanc-Mathieu R."/>
            <person name="Endo H."/>
            <person name="Kuwata A."/>
            <person name="Ogata H."/>
        </authorList>
    </citation>
    <scope>NUCLEOTIDE SEQUENCE [LARGE SCALE GENOMIC DNA]</scope>
</reference>
<dbReference type="InterPro" id="IPR029063">
    <property type="entry name" value="SAM-dependent_MTases_sf"/>
</dbReference>
<dbReference type="Gene3D" id="3.40.50.150">
    <property type="entry name" value="Vaccinia Virus protein VP39"/>
    <property type="match status" value="1"/>
</dbReference>
<keyword evidence="4" id="KW-0808">Transferase</keyword>
<evidence type="ECO:0000256" key="5">
    <source>
        <dbReference type="ARBA" id="ARBA00035674"/>
    </source>
</evidence>
<dbReference type="AlphaFoldDB" id="A0A9W7G7Z2"/>
<feature type="domain" description="Methyltransferase type 11" evidence="8">
    <location>
        <begin position="79"/>
        <end position="177"/>
    </location>
</feature>
<gene>
    <name evidence="9" type="ORF">TrCOL_g6347</name>
</gene>
<dbReference type="GO" id="GO:0032259">
    <property type="term" value="P:methylation"/>
    <property type="evidence" value="ECO:0007669"/>
    <property type="project" value="UniProtKB-KW"/>
</dbReference>
<dbReference type="EMBL" id="BRYA01000054">
    <property type="protein sequence ID" value="GMI35364.1"/>
    <property type="molecule type" value="Genomic_DNA"/>
</dbReference>
<dbReference type="OrthoDB" id="8300214at2759"/>
<dbReference type="PANTHER" id="PTHR44307:SF2">
    <property type="entry name" value="PHOSPHOETHANOLAMINE METHYLTRANSFERASE ISOFORM X1"/>
    <property type="match status" value="1"/>
</dbReference>
<name>A0A9W7G7Z2_9STRA</name>
<dbReference type="Pfam" id="PF08241">
    <property type="entry name" value="Methyltransf_11"/>
    <property type="match status" value="1"/>
</dbReference>
<keyword evidence="10" id="KW-1185">Reference proteome</keyword>
<comment type="caution">
    <text evidence="9">The sequence shown here is derived from an EMBL/GenBank/DDBJ whole genome shotgun (WGS) entry which is preliminary data.</text>
</comment>
<proteinExistence type="predicted"/>
<dbReference type="SUPFAM" id="SSF53335">
    <property type="entry name" value="S-adenosyl-L-methionine-dependent methyltransferases"/>
    <property type="match status" value="1"/>
</dbReference>
<dbReference type="Proteomes" id="UP001165065">
    <property type="component" value="Unassembled WGS sequence"/>
</dbReference>
<evidence type="ECO:0000256" key="2">
    <source>
        <dbReference type="ARBA" id="ARBA00005189"/>
    </source>
</evidence>
<evidence type="ECO:0000259" key="8">
    <source>
        <dbReference type="Pfam" id="PF08241"/>
    </source>
</evidence>
<evidence type="ECO:0000256" key="1">
    <source>
        <dbReference type="ARBA" id="ARBA00004969"/>
    </source>
</evidence>
<dbReference type="GO" id="GO:0000234">
    <property type="term" value="F:phosphoethanolamine N-methyltransferase activity"/>
    <property type="evidence" value="ECO:0007669"/>
    <property type="project" value="UniProtKB-EC"/>
</dbReference>
<evidence type="ECO:0000256" key="3">
    <source>
        <dbReference type="ARBA" id="ARBA00022603"/>
    </source>
</evidence>
<dbReference type="CDD" id="cd02440">
    <property type="entry name" value="AdoMet_MTases"/>
    <property type="match status" value="1"/>
</dbReference>
<comment type="pathway">
    <text evidence="1">Phospholipid metabolism; phosphatidylcholine biosynthesis.</text>
</comment>